<protein>
    <recommendedName>
        <fullName evidence="4">Metalloprotease</fullName>
    </recommendedName>
</protein>
<feature type="signal peptide" evidence="1">
    <location>
        <begin position="1"/>
        <end position="20"/>
    </location>
</feature>
<reference evidence="2 3" key="1">
    <citation type="submission" date="2023-02" db="EMBL/GenBank/DDBJ databases">
        <title>Genome sequence of Mucilaginibacter jinjuensis strain KACC 16571.</title>
        <authorList>
            <person name="Kim S."/>
            <person name="Heo J."/>
            <person name="Kwon S.-W."/>
        </authorList>
    </citation>
    <scope>NUCLEOTIDE SEQUENCE [LARGE SCALE GENOMIC DNA]</scope>
    <source>
        <strain evidence="2 3">KACC 16571</strain>
    </source>
</reference>
<evidence type="ECO:0000313" key="3">
    <source>
        <dbReference type="Proteomes" id="UP001216139"/>
    </source>
</evidence>
<feature type="chain" id="PRO_5045701399" description="Metalloprotease" evidence="1">
    <location>
        <begin position="21"/>
        <end position="241"/>
    </location>
</feature>
<dbReference type="EMBL" id="CP117167">
    <property type="protein sequence ID" value="WCT14000.1"/>
    <property type="molecule type" value="Genomic_DNA"/>
</dbReference>
<gene>
    <name evidence="2" type="ORF">PQO05_08640</name>
</gene>
<sequence>MKLIFLTLAMGLLCTIRSKAQHFSGCANQETAPISKQVRLTKGTGNPQMDHWLDRESNVLRSFFGINPGLVMYDDSLIDKPNACVSTVPESLDTPDGTVALGYNYLQNMYNYSGNFSMIPIVAAHQFAHIIDFTLKVTPSTPIYKELYADYMAGCFIAYSSNQTWTDISHNVRWIVRIGDYAAINDPACHGTPMQRMAAFKAGYDWYKSQTLAGTKVVVKDASNAARGYLNLPEEKMVANK</sequence>
<keyword evidence="1" id="KW-0732">Signal</keyword>
<evidence type="ECO:0000256" key="1">
    <source>
        <dbReference type="SAM" id="SignalP"/>
    </source>
</evidence>
<proteinExistence type="predicted"/>
<keyword evidence="3" id="KW-1185">Reference proteome</keyword>
<accession>A0ABY7TBW6</accession>
<evidence type="ECO:0000313" key="2">
    <source>
        <dbReference type="EMBL" id="WCT14000.1"/>
    </source>
</evidence>
<dbReference type="RefSeq" id="WP_273632304.1">
    <property type="nucleotide sequence ID" value="NZ_CP117167.1"/>
</dbReference>
<evidence type="ECO:0008006" key="4">
    <source>
        <dbReference type="Google" id="ProtNLM"/>
    </source>
</evidence>
<dbReference type="Proteomes" id="UP001216139">
    <property type="component" value="Chromosome"/>
</dbReference>
<name>A0ABY7TBW6_9SPHI</name>
<organism evidence="2 3">
    <name type="scientific">Mucilaginibacter jinjuensis</name>
    <dbReference type="NCBI Taxonomy" id="1176721"/>
    <lineage>
        <taxon>Bacteria</taxon>
        <taxon>Pseudomonadati</taxon>
        <taxon>Bacteroidota</taxon>
        <taxon>Sphingobacteriia</taxon>
        <taxon>Sphingobacteriales</taxon>
        <taxon>Sphingobacteriaceae</taxon>
        <taxon>Mucilaginibacter</taxon>
    </lineage>
</organism>